<protein>
    <submittedName>
        <fullName evidence="1">Uncharacterized protein</fullName>
    </submittedName>
</protein>
<comment type="caution">
    <text evidence="1">The sequence shown here is derived from an EMBL/GenBank/DDBJ whole genome shotgun (WGS) entry which is preliminary data.</text>
</comment>
<reference evidence="1 2" key="1">
    <citation type="journal article" date="2019" name="Sci. Rep.">
        <title>Orb-weaving spider Araneus ventricosus genome elucidates the spidroin gene catalogue.</title>
        <authorList>
            <person name="Kono N."/>
            <person name="Nakamura H."/>
            <person name="Ohtoshi R."/>
            <person name="Moran D.A.P."/>
            <person name="Shinohara A."/>
            <person name="Yoshida Y."/>
            <person name="Fujiwara M."/>
            <person name="Mori M."/>
            <person name="Tomita M."/>
            <person name="Arakawa K."/>
        </authorList>
    </citation>
    <scope>NUCLEOTIDE SEQUENCE [LARGE SCALE GENOMIC DNA]</scope>
</reference>
<organism evidence="1 2">
    <name type="scientific">Araneus ventricosus</name>
    <name type="common">Orbweaver spider</name>
    <name type="synonym">Epeira ventricosa</name>
    <dbReference type="NCBI Taxonomy" id="182803"/>
    <lineage>
        <taxon>Eukaryota</taxon>
        <taxon>Metazoa</taxon>
        <taxon>Ecdysozoa</taxon>
        <taxon>Arthropoda</taxon>
        <taxon>Chelicerata</taxon>
        <taxon>Arachnida</taxon>
        <taxon>Araneae</taxon>
        <taxon>Araneomorphae</taxon>
        <taxon>Entelegynae</taxon>
        <taxon>Araneoidea</taxon>
        <taxon>Araneidae</taxon>
        <taxon>Araneus</taxon>
    </lineage>
</organism>
<sequence>MSLSVGKTEDLGFTRRVLLTSIPRFASCRISSKGNSLGSVNFLQLCNAPHPHIASLHCPNFRCEWLNSPVRPLSASQDTVCPPVMGSNVGHLPGNF</sequence>
<dbReference type="EMBL" id="BGPR01006152">
    <property type="protein sequence ID" value="GBN16468.1"/>
    <property type="molecule type" value="Genomic_DNA"/>
</dbReference>
<name>A0A4Y2LP17_ARAVE</name>
<accession>A0A4Y2LP17</accession>
<proteinExistence type="predicted"/>
<gene>
    <name evidence="1" type="ORF">AVEN_196924_1</name>
</gene>
<dbReference type="Proteomes" id="UP000499080">
    <property type="component" value="Unassembled WGS sequence"/>
</dbReference>
<keyword evidence="2" id="KW-1185">Reference proteome</keyword>
<evidence type="ECO:0000313" key="2">
    <source>
        <dbReference type="Proteomes" id="UP000499080"/>
    </source>
</evidence>
<dbReference type="AlphaFoldDB" id="A0A4Y2LP17"/>
<evidence type="ECO:0000313" key="1">
    <source>
        <dbReference type="EMBL" id="GBN16468.1"/>
    </source>
</evidence>